<evidence type="ECO:0000256" key="5">
    <source>
        <dbReference type="ARBA" id="ARBA00022801"/>
    </source>
</evidence>
<feature type="region of interest" description="Disordered" evidence="11">
    <location>
        <begin position="243"/>
        <end position="294"/>
    </location>
</feature>
<evidence type="ECO:0000256" key="1">
    <source>
        <dbReference type="ARBA" id="ARBA00010136"/>
    </source>
</evidence>
<dbReference type="InterPro" id="IPR014782">
    <property type="entry name" value="Peptidase_M1_dom"/>
</dbReference>
<feature type="site" description="Transition state stabilizer" evidence="10">
    <location>
        <position position="500"/>
    </location>
</feature>
<keyword evidence="4 9" id="KW-0479">Metal-binding</keyword>
<evidence type="ECO:0000256" key="8">
    <source>
        <dbReference type="PIRSR" id="PIRSR634016-1"/>
    </source>
</evidence>
<feature type="domain" description="Aminopeptidase N-like N-terminal" evidence="16">
    <location>
        <begin position="81"/>
        <end position="258"/>
    </location>
</feature>
<evidence type="ECO:0000313" key="17">
    <source>
        <dbReference type="Proteomes" id="UP000504606"/>
    </source>
</evidence>
<evidence type="ECO:0000313" key="18">
    <source>
        <dbReference type="RefSeq" id="XP_026279173.1"/>
    </source>
</evidence>
<dbReference type="GO" id="GO:0042277">
    <property type="term" value="F:peptide binding"/>
    <property type="evidence" value="ECO:0007669"/>
    <property type="project" value="TreeGrafter"/>
</dbReference>
<keyword evidence="3" id="KW-0645">Protease</keyword>
<dbReference type="KEGG" id="foc:113207035"/>
<dbReference type="SUPFAM" id="SSF63737">
    <property type="entry name" value="Leukotriene A4 hydrolase N-terminal domain"/>
    <property type="match status" value="1"/>
</dbReference>
<dbReference type="FunFam" id="1.10.390.10:FF:000013">
    <property type="entry name" value="Aminopeptidase N"/>
    <property type="match status" value="1"/>
</dbReference>
<dbReference type="Gene3D" id="2.60.40.1730">
    <property type="entry name" value="tricorn interacting facor f3 domain"/>
    <property type="match status" value="1"/>
</dbReference>
<dbReference type="CDD" id="cd09601">
    <property type="entry name" value="M1_APN-Q_like"/>
    <property type="match status" value="1"/>
</dbReference>
<dbReference type="Gene3D" id="1.10.390.10">
    <property type="entry name" value="Neutral Protease Domain 2"/>
    <property type="match status" value="1"/>
</dbReference>
<dbReference type="Gene3D" id="1.25.50.20">
    <property type="match status" value="1"/>
</dbReference>
<evidence type="ECO:0000256" key="4">
    <source>
        <dbReference type="ARBA" id="ARBA00022723"/>
    </source>
</evidence>
<dbReference type="GO" id="GO:0006508">
    <property type="term" value="P:proteolysis"/>
    <property type="evidence" value="ECO:0007669"/>
    <property type="project" value="UniProtKB-KW"/>
</dbReference>
<dbReference type="GO" id="GO:0005615">
    <property type="term" value="C:extracellular space"/>
    <property type="evidence" value="ECO:0007669"/>
    <property type="project" value="TreeGrafter"/>
</dbReference>
<evidence type="ECO:0000256" key="13">
    <source>
        <dbReference type="SAM" id="SignalP"/>
    </source>
</evidence>
<evidence type="ECO:0000259" key="14">
    <source>
        <dbReference type="Pfam" id="PF01433"/>
    </source>
</evidence>
<dbReference type="GO" id="GO:0070006">
    <property type="term" value="F:metalloaminopeptidase activity"/>
    <property type="evidence" value="ECO:0007669"/>
    <property type="project" value="TreeGrafter"/>
</dbReference>
<feature type="binding site" evidence="9">
    <location>
        <position position="418"/>
    </location>
    <ligand>
        <name>Zn(2+)</name>
        <dbReference type="ChEBI" id="CHEBI:29105"/>
        <note>catalytic</note>
    </ligand>
</feature>
<dbReference type="GO" id="GO:0016020">
    <property type="term" value="C:membrane"/>
    <property type="evidence" value="ECO:0007669"/>
    <property type="project" value="TreeGrafter"/>
</dbReference>
<feature type="compositionally biased region" description="Pro residues" evidence="11">
    <location>
        <begin position="274"/>
        <end position="292"/>
    </location>
</feature>
<dbReference type="Pfam" id="PF11838">
    <property type="entry name" value="ERAP1_C"/>
    <property type="match status" value="1"/>
</dbReference>
<evidence type="ECO:0000313" key="19">
    <source>
        <dbReference type="RefSeq" id="XP_026279174.1"/>
    </source>
</evidence>
<keyword evidence="7" id="KW-0482">Metalloprotease</keyword>
<dbReference type="InterPro" id="IPR027268">
    <property type="entry name" value="Peptidase_M4/M1_CTD_sf"/>
</dbReference>
<dbReference type="AlphaFoldDB" id="A0A6J1SDC3"/>
<feature type="binding site" evidence="9">
    <location>
        <position position="437"/>
    </location>
    <ligand>
        <name>Zn(2+)</name>
        <dbReference type="ChEBI" id="CHEBI:29105"/>
        <note>catalytic</note>
    </ligand>
</feature>
<feature type="domain" description="ERAP1-like C-terminal" evidence="15">
    <location>
        <begin position="655"/>
        <end position="980"/>
    </location>
</feature>
<accession>A0A6J1SDC3</accession>
<dbReference type="OrthoDB" id="10031169at2759"/>
<evidence type="ECO:0000256" key="9">
    <source>
        <dbReference type="PIRSR" id="PIRSR634016-3"/>
    </source>
</evidence>
<dbReference type="GO" id="GO:0043171">
    <property type="term" value="P:peptide catabolic process"/>
    <property type="evidence" value="ECO:0007669"/>
    <property type="project" value="TreeGrafter"/>
</dbReference>
<feature type="compositionally biased region" description="Pro residues" evidence="11">
    <location>
        <begin position="1009"/>
        <end position="1046"/>
    </location>
</feature>
<evidence type="ECO:0000256" key="11">
    <source>
        <dbReference type="SAM" id="MobiDB-lite"/>
    </source>
</evidence>
<proteinExistence type="inferred from homology"/>
<feature type="signal peptide" evidence="13">
    <location>
        <begin position="1"/>
        <end position="18"/>
    </location>
</feature>
<sequence length="1078" mass="118199">MARLLAMLAVGLVGLAAAAPRLAGTPAASVLQDEERPLGLPAGLRSDLPPLYKRRVSKPAAGLTTRVTADPDPYRLPRNIVPLHYNLFLVVDFKLTKFEGQVDIRVKVLEDTDTIVLHAASNLGGLDKFSIGVRPYKDADTTKYTVTDVTPNAMYQTLTISLDKTLKAGQQYLISFSKFNSMLTSEGSLYGFYVSTYEEKGETKRLATTQFESTHAREAFPCFDEPSFKARFKIVIGHDSKLKARSNMPGVTQSTEDPADNPTDDDPNSTPTPTSTPDPNSTPTPTPSPTPTPVAAVTTFDVTVPMPTYLLAWVVSDFEKLSNADETFNTWARRDIVAGGELSQRTGQKALELLGEYTGIPYALPKTDQFAIPDFAAGAMENWGLVTYREAYLISMPWLLDVRYEQQIQAVICHELGHQWTGNLVTMDWWSNTWLNEGFATFFENFICDKINPDLKLLDKMLPEYTHEAMASDLMAGQHAMSSAVSTYTEIESKFDDISYAKGGSVLRMFQLILSPEVFRQGLKNYLTANSFQNGDPDKLFRGMAAAVANDATNTEPKVNLPAGYTFEAVAKSWTEQAGVPLVRVVRDYANKKVTLTQEQLLPDNKRGDTKWFIPVTVATPASTPATVDDAKVVAWLTPSNPSVTIDVDASQDDWVVVNPGHASYYRVLYEEGNQEQLITAIVNGKAAIPAPVRSQLINDVLTMAKTGRLTWDHPLKVLDVLAKETEASVWITGKNSIKVLQDYLANTDVHPSFLILLNKLTTEAFSKLGLAVKDTDSFDARHARFYMAPYACQSGNPACLKEANDMLVKWLADRENVKLHPDTAAPVRCYGLRAGDAALFQQVKELWAAAPDKELKAAYANMLLCSADKSRVRGLIGDVLKDKVANITDFFNDLSERVEHHRLMLEYIQSNWKEMDAQFGDSGSIRPDSPDPTKLGGILIDWIDKIRTDAEFNEVKDWVSKTFANRADMKHLNKALQEADAKLDWYRKHYSAASSYIYTATNTKPPTTTVPPSPTGPTLPPTPPGPPTGNPPTSGPNPGPGPNPPATTVKPSGAAAAATSATLIACAAILAAALARP</sequence>
<comment type="cofactor">
    <cofactor evidence="9">
        <name>Zn(2+)</name>
        <dbReference type="ChEBI" id="CHEBI:29105"/>
    </cofactor>
    <text evidence="9">Binds 1 zinc ion per subunit.</text>
</comment>
<keyword evidence="12" id="KW-1133">Transmembrane helix</keyword>
<keyword evidence="6 9" id="KW-0862">Zinc</keyword>
<dbReference type="Proteomes" id="UP000504606">
    <property type="component" value="Unplaced"/>
</dbReference>
<feature type="domain" description="Peptidase M1 membrane alanine aminopeptidase" evidence="14">
    <location>
        <begin position="347"/>
        <end position="550"/>
    </location>
</feature>
<dbReference type="RefSeq" id="XP_026279174.1">
    <property type="nucleotide sequence ID" value="XM_026423389.2"/>
</dbReference>
<dbReference type="Gene3D" id="2.60.40.1910">
    <property type="match status" value="1"/>
</dbReference>
<keyword evidence="12" id="KW-0472">Membrane</keyword>
<dbReference type="InterPro" id="IPR050344">
    <property type="entry name" value="Peptidase_M1_aminopeptidases"/>
</dbReference>
<dbReference type="GO" id="GO:0008270">
    <property type="term" value="F:zinc ion binding"/>
    <property type="evidence" value="ECO:0007669"/>
    <property type="project" value="InterPro"/>
</dbReference>
<keyword evidence="17" id="KW-1185">Reference proteome</keyword>
<evidence type="ECO:0000256" key="10">
    <source>
        <dbReference type="PIRSR" id="PIRSR634016-4"/>
    </source>
</evidence>
<dbReference type="InterPro" id="IPR042097">
    <property type="entry name" value="Aminopeptidase_N-like_N_sf"/>
</dbReference>
<dbReference type="GeneID" id="113207035"/>
<evidence type="ECO:0000256" key="12">
    <source>
        <dbReference type="SAM" id="Phobius"/>
    </source>
</evidence>
<keyword evidence="2" id="KW-0031">Aminopeptidase</keyword>
<keyword evidence="13" id="KW-0732">Signal</keyword>
<keyword evidence="5" id="KW-0378">Hydrolase</keyword>
<evidence type="ECO:0000259" key="15">
    <source>
        <dbReference type="Pfam" id="PF11838"/>
    </source>
</evidence>
<feature type="binding site" evidence="9">
    <location>
        <position position="414"/>
    </location>
    <ligand>
        <name>Zn(2+)</name>
        <dbReference type="ChEBI" id="CHEBI:29105"/>
        <note>catalytic</note>
    </ligand>
</feature>
<dbReference type="RefSeq" id="XP_026279173.1">
    <property type="nucleotide sequence ID" value="XM_026423388.2"/>
</dbReference>
<feature type="compositionally biased region" description="Acidic residues" evidence="11">
    <location>
        <begin position="257"/>
        <end position="267"/>
    </location>
</feature>
<dbReference type="InterPro" id="IPR024571">
    <property type="entry name" value="ERAP1-like_C_dom"/>
</dbReference>
<feature type="transmembrane region" description="Helical" evidence="12">
    <location>
        <begin position="1055"/>
        <end position="1076"/>
    </location>
</feature>
<evidence type="ECO:0000256" key="6">
    <source>
        <dbReference type="ARBA" id="ARBA00022833"/>
    </source>
</evidence>
<dbReference type="InterPro" id="IPR034016">
    <property type="entry name" value="M1_APN-typ"/>
</dbReference>
<dbReference type="Pfam" id="PF17900">
    <property type="entry name" value="Peptidase_M1_N"/>
    <property type="match status" value="1"/>
</dbReference>
<dbReference type="Pfam" id="PF01433">
    <property type="entry name" value="Peptidase_M1"/>
    <property type="match status" value="1"/>
</dbReference>
<protein>
    <submittedName>
        <fullName evidence="18 19">Aminopeptidase N-like</fullName>
    </submittedName>
</protein>
<feature type="chain" id="PRO_5044639456" evidence="13">
    <location>
        <begin position="19"/>
        <end position="1078"/>
    </location>
</feature>
<evidence type="ECO:0000256" key="2">
    <source>
        <dbReference type="ARBA" id="ARBA00022438"/>
    </source>
</evidence>
<dbReference type="PANTHER" id="PTHR11533">
    <property type="entry name" value="PROTEASE M1 ZINC METALLOPROTEASE"/>
    <property type="match status" value="1"/>
</dbReference>
<organism evidence="17 19">
    <name type="scientific">Frankliniella occidentalis</name>
    <name type="common">Western flower thrips</name>
    <name type="synonym">Euthrips occidentalis</name>
    <dbReference type="NCBI Taxonomy" id="133901"/>
    <lineage>
        <taxon>Eukaryota</taxon>
        <taxon>Metazoa</taxon>
        <taxon>Ecdysozoa</taxon>
        <taxon>Arthropoda</taxon>
        <taxon>Hexapoda</taxon>
        <taxon>Insecta</taxon>
        <taxon>Pterygota</taxon>
        <taxon>Neoptera</taxon>
        <taxon>Paraneoptera</taxon>
        <taxon>Thysanoptera</taxon>
        <taxon>Terebrantia</taxon>
        <taxon>Thripoidea</taxon>
        <taxon>Thripidae</taxon>
        <taxon>Frankliniella</taxon>
    </lineage>
</organism>
<keyword evidence="12" id="KW-0812">Transmembrane</keyword>
<comment type="similarity">
    <text evidence="1">Belongs to the peptidase M1 family.</text>
</comment>
<feature type="region of interest" description="Disordered" evidence="11">
    <location>
        <begin position="1002"/>
        <end position="1056"/>
    </location>
</feature>
<reference evidence="18 19" key="1">
    <citation type="submission" date="2025-04" db="UniProtKB">
        <authorList>
            <consortium name="RefSeq"/>
        </authorList>
    </citation>
    <scope>IDENTIFICATION</scope>
    <source>
        <tissue evidence="18 19">Whole organism</tissue>
    </source>
</reference>
<dbReference type="SUPFAM" id="SSF55486">
    <property type="entry name" value="Metalloproteases ('zincins'), catalytic domain"/>
    <property type="match status" value="1"/>
</dbReference>
<dbReference type="InterPro" id="IPR045357">
    <property type="entry name" value="Aminopeptidase_N-like_N"/>
</dbReference>
<dbReference type="GO" id="GO:0005737">
    <property type="term" value="C:cytoplasm"/>
    <property type="evidence" value="ECO:0007669"/>
    <property type="project" value="TreeGrafter"/>
</dbReference>
<evidence type="ECO:0000256" key="7">
    <source>
        <dbReference type="ARBA" id="ARBA00023049"/>
    </source>
</evidence>
<name>A0A6J1SDC3_FRAOC</name>
<dbReference type="PANTHER" id="PTHR11533:SF290">
    <property type="entry name" value="AMINOPEPTIDASE"/>
    <property type="match status" value="1"/>
</dbReference>
<gene>
    <name evidence="18 19" type="primary">LOC113207035</name>
</gene>
<evidence type="ECO:0000259" key="16">
    <source>
        <dbReference type="Pfam" id="PF17900"/>
    </source>
</evidence>
<evidence type="ECO:0000256" key="3">
    <source>
        <dbReference type="ARBA" id="ARBA00022670"/>
    </source>
</evidence>
<feature type="active site" description="Proton acceptor" evidence="8">
    <location>
        <position position="415"/>
    </location>
</feature>